<proteinExistence type="predicted"/>
<sequence>QSDKDGQQPSPSGQPENQDGQQPSPSAQPDKQNGQQSSQAEQGDQSSPKPDGESSDQTQSGLSDQELEQVMGMLEKQEKDSLKNNQEIKKEDKGEAYDW</sequence>
<protein>
    <submittedName>
        <fullName evidence="2">Uncharacterized protein</fullName>
    </submittedName>
</protein>
<comment type="caution">
    <text evidence="2">The sequence shown here is derived from an EMBL/GenBank/DDBJ whole genome shotgun (WGS) entry which is preliminary data.</text>
</comment>
<evidence type="ECO:0000313" key="2">
    <source>
        <dbReference type="EMBL" id="GAG98018.1"/>
    </source>
</evidence>
<dbReference type="EMBL" id="BART01019934">
    <property type="protein sequence ID" value="GAG98018.1"/>
    <property type="molecule type" value="Genomic_DNA"/>
</dbReference>
<gene>
    <name evidence="2" type="ORF">S01H4_37151</name>
</gene>
<feature type="region of interest" description="Disordered" evidence="1">
    <location>
        <begin position="1"/>
        <end position="99"/>
    </location>
</feature>
<organism evidence="2">
    <name type="scientific">marine sediment metagenome</name>
    <dbReference type="NCBI Taxonomy" id="412755"/>
    <lineage>
        <taxon>unclassified sequences</taxon>
        <taxon>metagenomes</taxon>
        <taxon>ecological metagenomes</taxon>
    </lineage>
</organism>
<accession>X1CPH3</accession>
<feature type="compositionally biased region" description="Basic and acidic residues" evidence="1">
    <location>
        <begin position="75"/>
        <end position="99"/>
    </location>
</feature>
<reference evidence="2" key="1">
    <citation type="journal article" date="2014" name="Front. Microbiol.">
        <title>High frequency of phylogenetically diverse reductive dehalogenase-homologous genes in deep subseafloor sedimentary metagenomes.</title>
        <authorList>
            <person name="Kawai M."/>
            <person name="Futagami T."/>
            <person name="Toyoda A."/>
            <person name="Takaki Y."/>
            <person name="Nishi S."/>
            <person name="Hori S."/>
            <person name="Arai W."/>
            <person name="Tsubouchi T."/>
            <person name="Morono Y."/>
            <person name="Uchiyama I."/>
            <person name="Ito T."/>
            <person name="Fujiyama A."/>
            <person name="Inagaki F."/>
            <person name="Takami H."/>
        </authorList>
    </citation>
    <scope>NUCLEOTIDE SEQUENCE</scope>
    <source>
        <strain evidence="2">Expedition CK06-06</strain>
    </source>
</reference>
<name>X1CPH3_9ZZZZ</name>
<feature type="non-terminal residue" evidence="2">
    <location>
        <position position="1"/>
    </location>
</feature>
<dbReference type="AlphaFoldDB" id="X1CPH3"/>
<evidence type="ECO:0000256" key="1">
    <source>
        <dbReference type="SAM" id="MobiDB-lite"/>
    </source>
</evidence>
<feature type="compositionally biased region" description="Polar residues" evidence="1">
    <location>
        <begin position="7"/>
        <end position="48"/>
    </location>
</feature>